<comment type="caution">
    <text evidence="1">The sequence shown here is derived from an EMBL/GenBank/DDBJ whole genome shotgun (WGS) entry which is preliminary data.</text>
</comment>
<keyword evidence="2" id="KW-1185">Reference proteome</keyword>
<accession>I0YR11</accession>
<dbReference type="EMBL" id="AGSI01000014">
    <property type="protein sequence ID" value="EIE20830.1"/>
    <property type="molecule type" value="Genomic_DNA"/>
</dbReference>
<dbReference type="KEGG" id="csl:COCSUDRAFT_33907"/>
<sequence length="51" mass="5553">MDDSESFSENQAAGFQRSITNTEEDIVTNIGSVNEAGVNYNLKPISAYLVL</sequence>
<dbReference type="AlphaFoldDB" id="I0YR11"/>
<name>I0YR11_COCSC</name>
<evidence type="ECO:0000313" key="2">
    <source>
        <dbReference type="Proteomes" id="UP000007264"/>
    </source>
</evidence>
<dbReference type="Proteomes" id="UP000007264">
    <property type="component" value="Unassembled WGS sequence"/>
</dbReference>
<proteinExistence type="predicted"/>
<evidence type="ECO:0000313" key="1">
    <source>
        <dbReference type="EMBL" id="EIE20830.1"/>
    </source>
</evidence>
<reference evidence="1 2" key="1">
    <citation type="journal article" date="2012" name="Genome Biol.">
        <title>The genome of the polar eukaryotic microalga coccomyxa subellipsoidea reveals traits of cold adaptation.</title>
        <authorList>
            <person name="Blanc G."/>
            <person name="Agarkova I."/>
            <person name="Grimwood J."/>
            <person name="Kuo A."/>
            <person name="Brueggeman A."/>
            <person name="Dunigan D."/>
            <person name="Gurnon J."/>
            <person name="Ladunga I."/>
            <person name="Lindquist E."/>
            <person name="Lucas S."/>
            <person name="Pangilinan J."/>
            <person name="Proschold T."/>
            <person name="Salamov A."/>
            <person name="Schmutz J."/>
            <person name="Weeks D."/>
            <person name="Yamada T."/>
            <person name="Claverie J.M."/>
            <person name="Grigoriev I."/>
            <person name="Van Etten J."/>
            <person name="Lomsadze A."/>
            <person name="Borodovsky M."/>
        </authorList>
    </citation>
    <scope>NUCLEOTIDE SEQUENCE [LARGE SCALE GENOMIC DNA]</scope>
    <source>
        <strain evidence="1 2">C-169</strain>
    </source>
</reference>
<protein>
    <submittedName>
        <fullName evidence="1">Uncharacterized protein</fullName>
    </submittedName>
</protein>
<gene>
    <name evidence="1" type="ORF">COCSUDRAFT_33907</name>
</gene>
<dbReference type="RefSeq" id="XP_005645374.1">
    <property type="nucleotide sequence ID" value="XM_005645317.1"/>
</dbReference>
<organism evidence="1 2">
    <name type="scientific">Coccomyxa subellipsoidea (strain C-169)</name>
    <name type="common">Green microalga</name>
    <dbReference type="NCBI Taxonomy" id="574566"/>
    <lineage>
        <taxon>Eukaryota</taxon>
        <taxon>Viridiplantae</taxon>
        <taxon>Chlorophyta</taxon>
        <taxon>core chlorophytes</taxon>
        <taxon>Trebouxiophyceae</taxon>
        <taxon>Trebouxiophyceae incertae sedis</taxon>
        <taxon>Coccomyxaceae</taxon>
        <taxon>Coccomyxa</taxon>
        <taxon>Coccomyxa subellipsoidea</taxon>
    </lineage>
</organism>
<dbReference type="GeneID" id="17038954"/>